<proteinExistence type="inferred from homology"/>
<dbReference type="InterPro" id="IPR016662">
    <property type="entry name" value="Acyl-CoA_thioEstase_long-chain"/>
</dbReference>
<dbReference type="STRING" id="1457250.GCA_000755225_01129"/>
<dbReference type="PANTHER" id="PTHR10824:SF4">
    <property type="entry name" value="ACYL-COENZYME A THIOESTERASE 1-LIKE"/>
    <property type="match status" value="1"/>
</dbReference>
<feature type="active site" description="Charge relay system" evidence="2">
    <location>
        <position position="320"/>
    </location>
</feature>
<evidence type="ECO:0000259" key="4">
    <source>
        <dbReference type="Pfam" id="PF08840"/>
    </source>
</evidence>
<evidence type="ECO:0000313" key="6">
    <source>
        <dbReference type="Proteomes" id="UP000296706"/>
    </source>
</evidence>
<protein>
    <recommendedName>
        <fullName evidence="7">Dienelactone hydrolase</fullName>
    </recommendedName>
</protein>
<gene>
    <name evidence="5" type="ORF">DV733_08870</name>
</gene>
<dbReference type="InterPro" id="IPR014940">
    <property type="entry name" value="BAAT_C"/>
</dbReference>
<feature type="domain" description="Acyl-CoA thioester hydrolase/bile acid-CoA amino acid N-acetyltransferase" evidence="3">
    <location>
        <begin position="21"/>
        <end position="138"/>
    </location>
</feature>
<dbReference type="Pfam" id="PF08840">
    <property type="entry name" value="BAAT_C"/>
    <property type="match status" value="1"/>
</dbReference>
<dbReference type="EMBL" id="CP031310">
    <property type="protein sequence ID" value="QCC51348.1"/>
    <property type="molecule type" value="Genomic_DNA"/>
</dbReference>
<dbReference type="InterPro" id="IPR042490">
    <property type="entry name" value="Thio_Ohase/BAAT_N"/>
</dbReference>
<dbReference type="AlphaFoldDB" id="A0A4D6HDV2"/>
<dbReference type="RefSeq" id="WP_049995042.1">
    <property type="nucleotide sequence ID" value="NZ_CP031310.1"/>
</dbReference>
<dbReference type="InterPro" id="IPR006862">
    <property type="entry name" value="Thio_Ohase/aa_AcTrfase"/>
</dbReference>
<dbReference type="GO" id="GO:0047617">
    <property type="term" value="F:fatty acyl-CoA hydrolase activity"/>
    <property type="evidence" value="ECO:0007669"/>
    <property type="project" value="TreeGrafter"/>
</dbReference>
<dbReference type="Proteomes" id="UP000296706">
    <property type="component" value="Chromosome"/>
</dbReference>
<evidence type="ECO:0000259" key="3">
    <source>
        <dbReference type="Pfam" id="PF04775"/>
    </source>
</evidence>
<name>A0A4D6HDV2_9EURY</name>
<feature type="active site" description="Charge relay system" evidence="2">
    <location>
        <position position="231"/>
    </location>
</feature>
<feature type="domain" description="BAAT/Acyl-CoA thioester hydrolase C-terminal" evidence="4">
    <location>
        <begin position="202"/>
        <end position="392"/>
    </location>
</feature>
<evidence type="ECO:0008006" key="7">
    <source>
        <dbReference type="Google" id="ProtNLM"/>
    </source>
</evidence>
<sequence>MSDDSHSSALTIEAPSRSPNDEAITVRITGVEPGAEVRFEAMLVDHDGVAWSSYATFLADSEGVVDLSADAPESGSYEGTEPMGWLWSMATDADVRGATLDCEPTVAVDLTAGTRNDRVERTITRQCYDPEVTTRTVDTDDLAGRLFLPGGDGPHPGVLLLHGSGGRLPTRTAQSLATHGFAVFAVRYVGAHDAIPDEHRSVPLSYFDRAGAWFRSLDAVQSDSLGVMGGSRGGELALLLGSRFAWVGGVVALAASGVAWDSPSGEPGWVADGDPVPHLEGKPIPRETVASGLDDEPVETAAIEVERTDGPILLASGRDDRVWPATELCAIAVDRLARSEFDHDFEHLVFEDAGHLISTPYAPLTGFEGSGGTPRGTAHAAEQSWPQILETLQSV</sequence>
<reference evidence="5 6" key="1">
    <citation type="journal article" date="2019" name="Nat. Commun.">
        <title>A new type of DNA phosphorothioation-based antiviral system in archaea.</title>
        <authorList>
            <person name="Xiong L."/>
            <person name="Liu S."/>
            <person name="Chen S."/>
            <person name="Xiao Y."/>
            <person name="Zhu B."/>
            <person name="Gao Y."/>
            <person name="Zhang Y."/>
            <person name="Chen B."/>
            <person name="Luo J."/>
            <person name="Deng Z."/>
            <person name="Chen X."/>
            <person name="Wang L."/>
            <person name="Chen S."/>
        </authorList>
    </citation>
    <scope>NUCLEOTIDE SEQUENCE [LARGE SCALE GENOMIC DNA]</scope>
    <source>
        <strain evidence="5 6">CBA1105</strain>
    </source>
</reference>
<keyword evidence="6" id="KW-1185">Reference proteome</keyword>
<dbReference type="GO" id="GO:0006631">
    <property type="term" value="P:fatty acid metabolic process"/>
    <property type="evidence" value="ECO:0007669"/>
    <property type="project" value="TreeGrafter"/>
</dbReference>
<feature type="active site" description="Charge relay system" evidence="2">
    <location>
        <position position="355"/>
    </location>
</feature>
<accession>A0A4D6HDV2</accession>
<dbReference type="OrthoDB" id="205226at2157"/>
<organism evidence="5 6">
    <name type="scientific">Halapricum salinum</name>
    <dbReference type="NCBI Taxonomy" id="1457250"/>
    <lineage>
        <taxon>Archaea</taxon>
        <taxon>Methanobacteriati</taxon>
        <taxon>Methanobacteriota</taxon>
        <taxon>Stenosarchaea group</taxon>
        <taxon>Halobacteria</taxon>
        <taxon>Halobacteriales</taxon>
        <taxon>Haloarculaceae</taxon>
        <taxon>Halapricum</taxon>
    </lineage>
</organism>
<dbReference type="SUPFAM" id="SSF53474">
    <property type="entry name" value="alpha/beta-Hydrolases"/>
    <property type="match status" value="1"/>
</dbReference>
<evidence type="ECO:0000313" key="5">
    <source>
        <dbReference type="EMBL" id="QCC51348.1"/>
    </source>
</evidence>
<dbReference type="InterPro" id="IPR029058">
    <property type="entry name" value="AB_hydrolase_fold"/>
</dbReference>
<dbReference type="Gene3D" id="3.40.50.1820">
    <property type="entry name" value="alpha/beta hydrolase"/>
    <property type="match status" value="1"/>
</dbReference>
<dbReference type="KEGG" id="hsn:DV733_08870"/>
<dbReference type="Pfam" id="PF04775">
    <property type="entry name" value="Bile_Hydr_Trans"/>
    <property type="match status" value="1"/>
</dbReference>
<evidence type="ECO:0000256" key="2">
    <source>
        <dbReference type="PIRSR" id="PIRSR016521-1"/>
    </source>
</evidence>
<dbReference type="PANTHER" id="PTHR10824">
    <property type="entry name" value="ACYL-COENZYME A THIOESTERASE-RELATED"/>
    <property type="match status" value="1"/>
</dbReference>
<dbReference type="PIRSF" id="PIRSF016521">
    <property type="entry name" value="Acyl-CoA_hydro"/>
    <property type="match status" value="1"/>
</dbReference>
<comment type="similarity">
    <text evidence="1">Belongs to the C/M/P thioester hydrolase family.</text>
</comment>
<evidence type="ECO:0000256" key="1">
    <source>
        <dbReference type="ARBA" id="ARBA00006538"/>
    </source>
</evidence>
<dbReference type="GO" id="GO:0006637">
    <property type="term" value="P:acyl-CoA metabolic process"/>
    <property type="evidence" value="ECO:0007669"/>
    <property type="project" value="InterPro"/>
</dbReference>
<dbReference type="Gene3D" id="2.60.40.2240">
    <property type="entry name" value="Acyl-CoA thioester hydrolase/BAAT N-terminal domain"/>
    <property type="match status" value="1"/>
</dbReference>
<dbReference type="GeneID" id="39847968"/>